<dbReference type="Proteomes" id="UP000011625">
    <property type="component" value="Unassembled WGS sequence"/>
</dbReference>
<comment type="function">
    <text evidence="4">Involved in the binding of tRNA to the ribosomes.</text>
</comment>
<keyword evidence="2 4" id="KW-0689">Ribosomal protein</keyword>
<comment type="similarity">
    <text evidence="1 4">Belongs to the universal ribosomal protein uS10 family.</text>
</comment>
<dbReference type="AlphaFoldDB" id="M0MUN3"/>
<dbReference type="EMBL" id="AOME01000077">
    <property type="protein sequence ID" value="EMA49452.1"/>
    <property type="molecule type" value="Genomic_DNA"/>
</dbReference>
<comment type="caution">
    <text evidence="7">The sequence shown here is derived from an EMBL/GenBank/DDBJ whole genome shotgun (WGS) entry which is preliminary data.</text>
</comment>
<dbReference type="GO" id="GO:0005840">
    <property type="term" value="C:ribosome"/>
    <property type="evidence" value="ECO:0007669"/>
    <property type="project" value="UniProtKB-KW"/>
</dbReference>
<evidence type="ECO:0000259" key="6">
    <source>
        <dbReference type="SMART" id="SM01403"/>
    </source>
</evidence>
<dbReference type="SMART" id="SM01403">
    <property type="entry name" value="Ribosomal_S10"/>
    <property type="match status" value="1"/>
</dbReference>
<evidence type="ECO:0000256" key="4">
    <source>
        <dbReference type="HAMAP-Rule" id="MF_00508"/>
    </source>
</evidence>
<evidence type="ECO:0000313" key="7">
    <source>
        <dbReference type="EMBL" id="EMA49452.1"/>
    </source>
</evidence>
<evidence type="ECO:0000256" key="2">
    <source>
        <dbReference type="ARBA" id="ARBA00022980"/>
    </source>
</evidence>
<dbReference type="GO" id="GO:0003735">
    <property type="term" value="F:structural constituent of ribosome"/>
    <property type="evidence" value="ECO:0007669"/>
    <property type="project" value="InterPro"/>
</dbReference>
<dbReference type="GO" id="GO:0000049">
    <property type="term" value="F:tRNA binding"/>
    <property type="evidence" value="ECO:0007669"/>
    <property type="project" value="UniProtKB-UniRule"/>
</dbReference>
<keyword evidence="8" id="KW-1185">Reference proteome</keyword>
<dbReference type="RefSeq" id="WP_005045467.1">
    <property type="nucleotide sequence ID" value="NZ_AOME01000077.1"/>
</dbReference>
<sequence length="108" mass="11912">MPFVTKLRLTSGDRGALDREIADIKTAAARKGVEFNGPHPDPLAERRVPQSKHLSAHGGRFEDWTYTVYARSIEIVGHDEFARSVADGFPAGIHAEVEIERIRSANSS</sequence>
<gene>
    <name evidence="4" type="primary">rps10</name>
    <name evidence="7" type="ORF">C450_17177</name>
</gene>
<accession>M0MUN3</accession>
<evidence type="ECO:0000313" key="8">
    <source>
        <dbReference type="Proteomes" id="UP000011625"/>
    </source>
</evidence>
<dbReference type="InterPro" id="IPR027486">
    <property type="entry name" value="Ribosomal_uS10_dom"/>
</dbReference>
<organism evidence="7 8">
    <name type="scientific">Halococcus salifodinae DSM 8989</name>
    <dbReference type="NCBI Taxonomy" id="1227456"/>
    <lineage>
        <taxon>Archaea</taxon>
        <taxon>Methanobacteriati</taxon>
        <taxon>Methanobacteriota</taxon>
        <taxon>Stenosarchaea group</taxon>
        <taxon>Halobacteria</taxon>
        <taxon>Halobacteriales</taxon>
        <taxon>Halococcaceae</taxon>
        <taxon>Halococcus</taxon>
    </lineage>
</organism>
<dbReference type="Pfam" id="PF00338">
    <property type="entry name" value="Ribosomal_S10"/>
    <property type="match status" value="1"/>
</dbReference>
<comment type="subunit">
    <text evidence="4">Part of the 30S ribosomal subunit.</text>
</comment>
<protein>
    <recommendedName>
        <fullName evidence="4">Small ribosomal subunit protein uS10</fullName>
    </recommendedName>
</protein>
<reference evidence="7 8" key="1">
    <citation type="journal article" date="2014" name="PLoS Genet.">
        <title>Phylogenetically driven sequencing of extremely halophilic archaea reveals strategies for static and dynamic osmo-response.</title>
        <authorList>
            <person name="Becker E.A."/>
            <person name="Seitzer P.M."/>
            <person name="Tritt A."/>
            <person name="Larsen D."/>
            <person name="Krusor M."/>
            <person name="Yao A.I."/>
            <person name="Wu D."/>
            <person name="Madern D."/>
            <person name="Eisen J.A."/>
            <person name="Darling A.E."/>
            <person name="Facciotti M.T."/>
        </authorList>
    </citation>
    <scope>NUCLEOTIDE SEQUENCE [LARGE SCALE GENOMIC DNA]</scope>
    <source>
        <strain evidence="7 8">DSM 8989</strain>
    </source>
</reference>
<evidence type="ECO:0000256" key="3">
    <source>
        <dbReference type="ARBA" id="ARBA00023274"/>
    </source>
</evidence>
<keyword evidence="3 4" id="KW-0687">Ribonucleoprotein</keyword>
<evidence type="ECO:0000256" key="1">
    <source>
        <dbReference type="ARBA" id="ARBA00007102"/>
    </source>
</evidence>
<feature type="domain" description="Small ribosomal subunit protein uS10" evidence="6">
    <location>
        <begin position="6"/>
        <end position="98"/>
    </location>
</feature>
<dbReference type="GO" id="GO:1990904">
    <property type="term" value="C:ribonucleoprotein complex"/>
    <property type="evidence" value="ECO:0007669"/>
    <property type="project" value="UniProtKB-KW"/>
</dbReference>
<dbReference type="PATRIC" id="fig|1227456.3.peg.3492"/>
<name>M0MUN3_9EURY</name>
<dbReference type="InterPro" id="IPR036838">
    <property type="entry name" value="Ribosomal_uS10_dom_sf"/>
</dbReference>
<dbReference type="GO" id="GO:0006412">
    <property type="term" value="P:translation"/>
    <property type="evidence" value="ECO:0007669"/>
    <property type="project" value="UniProtKB-UniRule"/>
</dbReference>
<dbReference type="InterPro" id="IPR001848">
    <property type="entry name" value="Ribosomal_uS10"/>
</dbReference>
<proteinExistence type="inferred from homology"/>
<dbReference type="STRING" id="1227456.C450_17177"/>
<feature type="region of interest" description="Disordered" evidence="5">
    <location>
        <begin position="33"/>
        <end position="54"/>
    </location>
</feature>
<evidence type="ECO:0000256" key="5">
    <source>
        <dbReference type="SAM" id="MobiDB-lite"/>
    </source>
</evidence>
<dbReference type="Gene3D" id="3.30.70.600">
    <property type="entry name" value="Ribosomal protein S10 domain"/>
    <property type="match status" value="1"/>
</dbReference>
<dbReference type="HAMAP" id="MF_00508">
    <property type="entry name" value="Ribosomal_uS10"/>
    <property type="match status" value="1"/>
</dbReference>
<dbReference type="SUPFAM" id="SSF54999">
    <property type="entry name" value="Ribosomal protein S10"/>
    <property type="match status" value="1"/>
</dbReference>
<dbReference type="OrthoDB" id="333791at2157"/>